<feature type="transmembrane region" description="Helical" evidence="1">
    <location>
        <begin position="6"/>
        <end position="22"/>
    </location>
</feature>
<keyword evidence="1" id="KW-0472">Membrane</keyword>
<proteinExistence type="predicted"/>
<gene>
    <name evidence="2" type="ORF">JOE42_003871</name>
</gene>
<keyword evidence="1" id="KW-1133">Transmembrane helix</keyword>
<dbReference type="Proteomes" id="UP000703038">
    <property type="component" value="Unassembled WGS sequence"/>
</dbReference>
<sequence>MTVVALVAFVMIIGIGWIVSVVRRTRRSADSVAAGLNLLEIELDRRRAVIPDLVRAAVDADLDRAAVNQLVGARSLSAMMRDRRAELGARAGAENALSVALHEVLFDGRAGGPLGWDFSSPATELDRIEHRVAGAVRVYNTQASSLASLADSPLSGPVVRLLGVRAPEVFAETADADTAWLRAPQHAA</sequence>
<name>A0ABS2KYY4_9NOCA</name>
<dbReference type="InterPro" id="IPR023353">
    <property type="entry name" value="LemA-like_dom_sf"/>
</dbReference>
<dbReference type="EMBL" id="JAFBBK010000001">
    <property type="protein sequence ID" value="MBM7417138.1"/>
    <property type="molecule type" value="Genomic_DNA"/>
</dbReference>
<dbReference type="Gene3D" id="1.20.1440.20">
    <property type="entry name" value="LemA-like domain"/>
    <property type="match status" value="1"/>
</dbReference>
<evidence type="ECO:0000313" key="2">
    <source>
        <dbReference type="EMBL" id="MBM7417138.1"/>
    </source>
</evidence>
<evidence type="ECO:0000313" key="3">
    <source>
        <dbReference type="Proteomes" id="UP000703038"/>
    </source>
</evidence>
<organism evidence="2 3">
    <name type="scientific">Rhodococcoides corynebacterioides</name>
    <dbReference type="NCBI Taxonomy" id="53972"/>
    <lineage>
        <taxon>Bacteria</taxon>
        <taxon>Bacillati</taxon>
        <taxon>Actinomycetota</taxon>
        <taxon>Actinomycetes</taxon>
        <taxon>Mycobacteriales</taxon>
        <taxon>Nocardiaceae</taxon>
        <taxon>Rhodococcoides</taxon>
    </lineage>
</organism>
<keyword evidence="3" id="KW-1185">Reference proteome</keyword>
<dbReference type="RefSeq" id="WP_204869787.1">
    <property type="nucleotide sequence ID" value="NZ_JAFBBK010000001.1"/>
</dbReference>
<accession>A0ABS2KYY4</accession>
<reference evidence="2 3" key="1">
    <citation type="submission" date="2021-01" db="EMBL/GenBank/DDBJ databases">
        <title>Genomics of switchgrass bacterial isolates.</title>
        <authorList>
            <person name="Shade A."/>
        </authorList>
    </citation>
    <scope>NUCLEOTIDE SEQUENCE [LARGE SCALE GENOMIC DNA]</scope>
    <source>
        <strain evidence="2 3">PvP111</strain>
    </source>
</reference>
<evidence type="ECO:0000256" key="1">
    <source>
        <dbReference type="SAM" id="Phobius"/>
    </source>
</evidence>
<keyword evidence="1" id="KW-0812">Transmembrane</keyword>
<protein>
    <submittedName>
        <fullName evidence="2">LemA protein</fullName>
    </submittedName>
</protein>
<comment type="caution">
    <text evidence="2">The sequence shown here is derived from an EMBL/GenBank/DDBJ whole genome shotgun (WGS) entry which is preliminary data.</text>
</comment>